<protein>
    <submittedName>
        <fullName evidence="1">Uncharacterized protein</fullName>
    </submittedName>
</protein>
<dbReference type="Proteomes" id="UP000276133">
    <property type="component" value="Unassembled WGS sequence"/>
</dbReference>
<name>A0A3M7RTY3_BRAPC</name>
<organism evidence="1 2">
    <name type="scientific">Brachionus plicatilis</name>
    <name type="common">Marine rotifer</name>
    <name type="synonym">Brachionus muelleri</name>
    <dbReference type="NCBI Taxonomy" id="10195"/>
    <lineage>
        <taxon>Eukaryota</taxon>
        <taxon>Metazoa</taxon>
        <taxon>Spiralia</taxon>
        <taxon>Gnathifera</taxon>
        <taxon>Rotifera</taxon>
        <taxon>Eurotatoria</taxon>
        <taxon>Monogononta</taxon>
        <taxon>Pseudotrocha</taxon>
        <taxon>Ploima</taxon>
        <taxon>Brachionidae</taxon>
        <taxon>Brachionus</taxon>
    </lineage>
</organism>
<comment type="caution">
    <text evidence="1">The sequence shown here is derived from an EMBL/GenBank/DDBJ whole genome shotgun (WGS) entry which is preliminary data.</text>
</comment>
<evidence type="ECO:0000313" key="1">
    <source>
        <dbReference type="EMBL" id="RNA27023.1"/>
    </source>
</evidence>
<proteinExistence type="predicted"/>
<accession>A0A3M7RTY3</accession>
<evidence type="ECO:0000313" key="2">
    <source>
        <dbReference type="Proteomes" id="UP000276133"/>
    </source>
</evidence>
<keyword evidence="2" id="KW-1185">Reference proteome</keyword>
<reference evidence="1 2" key="1">
    <citation type="journal article" date="2018" name="Sci. Rep.">
        <title>Genomic signatures of local adaptation to the degree of environmental predictability in rotifers.</title>
        <authorList>
            <person name="Franch-Gras L."/>
            <person name="Hahn C."/>
            <person name="Garcia-Roger E.M."/>
            <person name="Carmona M.J."/>
            <person name="Serra M."/>
            <person name="Gomez A."/>
        </authorList>
    </citation>
    <scope>NUCLEOTIDE SEQUENCE [LARGE SCALE GENOMIC DNA]</scope>
    <source>
        <strain evidence="1">HYR1</strain>
    </source>
</reference>
<dbReference type="AlphaFoldDB" id="A0A3M7RTY3"/>
<dbReference type="EMBL" id="REGN01002614">
    <property type="protein sequence ID" value="RNA27023.1"/>
    <property type="molecule type" value="Genomic_DNA"/>
</dbReference>
<sequence length="60" mass="6742">MLGNYLIVCHSCGLILPNARLGPTRNSAKSAEHFKISNDLLIENYMNFNLNVYLSNNLDT</sequence>
<gene>
    <name evidence="1" type="ORF">BpHYR1_025153</name>
</gene>